<dbReference type="Pfam" id="PF01380">
    <property type="entry name" value="SIS"/>
    <property type="match status" value="1"/>
</dbReference>
<evidence type="ECO:0000256" key="3">
    <source>
        <dbReference type="ARBA" id="ARBA00023163"/>
    </source>
</evidence>
<dbReference type="CDD" id="cd05013">
    <property type="entry name" value="SIS_RpiR"/>
    <property type="match status" value="1"/>
</dbReference>
<dbReference type="InterPro" id="IPR046348">
    <property type="entry name" value="SIS_dom_sf"/>
</dbReference>
<evidence type="ECO:0000259" key="4">
    <source>
        <dbReference type="PROSITE" id="PS51071"/>
    </source>
</evidence>
<dbReference type="PANTHER" id="PTHR30514">
    <property type="entry name" value="GLUCOKINASE"/>
    <property type="match status" value="1"/>
</dbReference>
<dbReference type="PROSITE" id="PS51071">
    <property type="entry name" value="HTH_RPIR"/>
    <property type="match status" value="1"/>
</dbReference>
<dbReference type="Proteomes" id="UP000253529">
    <property type="component" value="Unassembled WGS sequence"/>
</dbReference>
<gene>
    <name evidence="5" type="ORF">DFR50_13319</name>
</gene>
<dbReference type="InterPro" id="IPR000281">
    <property type="entry name" value="HTH_RpiR"/>
</dbReference>
<organism evidence="5 6">
    <name type="scientific">Roseiarcus fermentans</name>
    <dbReference type="NCBI Taxonomy" id="1473586"/>
    <lineage>
        <taxon>Bacteria</taxon>
        <taxon>Pseudomonadati</taxon>
        <taxon>Pseudomonadota</taxon>
        <taxon>Alphaproteobacteria</taxon>
        <taxon>Hyphomicrobiales</taxon>
        <taxon>Roseiarcaceae</taxon>
        <taxon>Roseiarcus</taxon>
    </lineage>
</organism>
<dbReference type="SUPFAM" id="SSF46689">
    <property type="entry name" value="Homeodomain-like"/>
    <property type="match status" value="1"/>
</dbReference>
<evidence type="ECO:0000313" key="6">
    <source>
        <dbReference type="Proteomes" id="UP000253529"/>
    </source>
</evidence>
<dbReference type="PANTHER" id="PTHR30514:SF20">
    <property type="entry name" value="TRANSCRIPTIONAL REGULATOR"/>
    <property type="match status" value="1"/>
</dbReference>
<evidence type="ECO:0000313" key="5">
    <source>
        <dbReference type="EMBL" id="RBP05754.1"/>
    </source>
</evidence>
<reference evidence="5 6" key="1">
    <citation type="submission" date="2018-06" db="EMBL/GenBank/DDBJ databases">
        <title>Genomic Encyclopedia of Type Strains, Phase IV (KMG-IV): sequencing the most valuable type-strain genomes for metagenomic binning, comparative biology and taxonomic classification.</title>
        <authorList>
            <person name="Goeker M."/>
        </authorList>
    </citation>
    <scope>NUCLEOTIDE SEQUENCE [LARGE SCALE GENOMIC DNA]</scope>
    <source>
        <strain evidence="5 6">DSM 24875</strain>
    </source>
</reference>
<dbReference type="AlphaFoldDB" id="A0A366ETV1"/>
<dbReference type="Gene3D" id="3.40.50.10490">
    <property type="entry name" value="Glucose-6-phosphate isomerase like protein, domain 1"/>
    <property type="match status" value="1"/>
</dbReference>
<dbReference type="SUPFAM" id="SSF53697">
    <property type="entry name" value="SIS domain"/>
    <property type="match status" value="1"/>
</dbReference>
<sequence length="282" mass="30834">MTEALTDSPPQAFNELRDLIIERRDKLPRRLAQVAAYTIEFPDDIAFGTVGSISERAAVQPSTLVRFAKALGYSGFSELQAVFQERLRDRPNNYEARLQSLDEHTSGHSPAMAAIEGFSEAAIRSIERVKERVKPEDLDEAARILAAAETVYLIGLRRSYPVTAYLHYALGTLGIRTVLAGSPSGVDREILAFAGPRDAALAVSFTPYAPTTVEYTRQIVAQNTPLVSITDSPFSPLALNTSVWFEIVESDFEGFRTLAATMTLAAALAIAVAEKRRAGGRR</sequence>
<dbReference type="GO" id="GO:0097367">
    <property type="term" value="F:carbohydrate derivative binding"/>
    <property type="evidence" value="ECO:0007669"/>
    <property type="project" value="InterPro"/>
</dbReference>
<keyword evidence="6" id="KW-1185">Reference proteome</keyword>
<evidence type="ECO:0000256" key="1">
    <source>
        <dbReference type="ARBA" id="ARBA00023015"/>
    </source>
</evidence>
<name>A0A366ETV1_9HYPH</name>
<dbReference type="GO" id="GO:0003700">
    <property type="term" value="F:DNA-binding transcription factor activity"/>
    <property type="evidence" value="ECO:0007669"/>
    <property type="project" value="InterPro"/>
</dbReference>
<dbReference type="InterPro" id="IPR001347">
    <property type="entry name" value="SIS_dom"/>
</dbReference>
<accession>A0A366ETV1</accession>
<protein>
    <submittedName>
        <fullName evidence="5">RpiR family transcriptional regulator</fullName>
    </submittedName>
</protein>
<dbReference type="InterPro" id="IPR036388">
    <property type="entry name" value="WH-like_DNA-bd_sf"/>
</dbReference>
<dbReference type="Pfam" id="PF01418">
    <property type="entry name" value="HTH_6"/>
    <property type="match status" value="1"/>
</dbReference>
<dbReference type="InterPro" id="IPR035472">
    <property type="entry name" value="RpiR-like_SIS"/>
</dbReference>
<dbReference type="EMBL" id="QNRK01000033">
    <property type="protein sequence ID" value="RBP05754.1"/>
    <property type="molecule type" value="Genomic_DNA"/>
</dbReference>
<feature type="domain" description="HTH rpiR-type" evidence="4">
    <location>
        <begin position="14"/>
        <end position="90"/>
    </location>
</feature>
<keyword evidence="3" id="KW-0804">Transcription</keyword>
<evidence type="ECO:0000256" key="2">
    <source>
        <dbReference type="ARBA" id="ARBA00023125"/>
    </source>
</evidence>
<dbReference type="OrthoDB" id="9814005at2"/>
<dbReference type="RefSeq" id="WP_113891749.1">
    <property type="nucleotide sequence ID" value="NZ_QNRK01000033.1"/>
</dbReference>
<keyword evidence="1" id="KW-0805">Transcription regulation</keyword>
<dbReference type="InterPro" id="IPR047640">
    <property type="entry name" value="RpiR-like"/>
</dbReference>
<comment type="caution">
    <text evidence="5">The sequence shown here is derived from an EMBL/GenBank/DDBJ whole genome shotgun (WGS) entry which is preliminary data.</text>
</comment>
<proteinExistence type="predicted"/>
<keyword evidence="2" id="KW-0238">DNA-binding</keyword>
<dbReference type="Gene3D" id="1.10.10.10">
    <property type="entry name" value="Winged helix-like DNA-binding domain superfamily/Winged helix DNA-binding domain"/>
    <property type="match status" value="1"/>
</dbReference>
<dbReference type="InterPro" id="IPR009057">
    <property type="entry name" value="Homeodomain-like_sf"/>
</dbReference>
<dbReference type="GO" id="GO:0003677">
    <property type="term" value="F:DNA binding"/>
    <property type="evidence" value="ECO:0007669"/>
    <property type="project" value="UniProtKB-KW"/>
</dbReference>
<dbReference type="GO" id="GO:1901135">
    <property type="term" value="P:carbohydrate derivative metabolic process"/>
    <property type="evidence" value="ECO:0007669"/>
    <property type="project" value="InterPro"/>
</dbReference>